<dbReference type="AlphaFoldDB" id="A0AAE0BVW8"/>
<accession>A0AAE0BVW8</accession>
<organism evidence="3 4">
    <name type="scientific">Cymbomonas tetramitiformis</name>
    <dbReference type="NCBI Taxonomy" id="36881"/>
    <lineage>
        <taxon>Eukaryota</taxon>
        <taxon>Viridiplantae</taxon>
        <taxon>Chlorophyta</taxon>
        <taxon>Pyramimonadophyceae</taxon>
        <taxon>Pyramimonadales</taxon>
        <taxon>Pyramimonadaceae</taxon>
        <taxon>Cymbomonas</taxon>
    </lineage>
</organism>
<dbReference type="InterPro" id="IPR000008">
    <property type="entry name" value="C2_dom"/>
</dbReference>
<keyword evidence="4" id="KW-1185">Reference proteome</keyword>
<proteinExistence type="predicted"/>
<evidence type="ECO:0000256" key="1">
    <source>
        <dbReference type="SAM" id="MobiDB-lite"/>
    </source>
</evidence>
<dbReference type="SUPFAM" id="SSF49562">
    <property type="entry name" value="C2 domain (Calcium/lipid-binding domain, CaLB)"/>
    <property type="match status" value="1"/>
</dbReference>
<feature type="region of interest" description="Disordered" evidence="1">
    <location>
        <begin position="224"/>
        <end position="251"/>
    </location>
</feature>
<evidence type="ECO:0000313" key="3">
    <source>
        <dbReference type="EMBL" id="KAK3243796.1"/>
    </source>
</evidence>
<feature type="compositionally biased region" description="Basic and acidic residues" evidence="1">
    <location>
        <begin position="230"/>
        <end position="242"/>
    </location>
</feature>
<name>A0AAE0BVW8_9CHLO</name>
<reference evidence="3 4" key="1">
    <citation type="journal article" date="2015" name="Genome Biol. Evol.">
        <title>Comparative Genomics of a Bacterivorous Green Alga Reveals Evolutionary Causalities and Consequences of Phago-Mixotrophic Mode of Nutrition.</title>
        <authorList>
            <person name="Burns J.A."/>
            <person name="Paasch A."/>
            <person name="Narechania A."/>
            <person name="Kim E."/>
        </authorList>
    </citation>
    <scope>NUCLEOTIDE SEQUENCE [LARGE SCALE GENOMIC DNA]</scope>
    <source>
        <strain evidence="3 4">PLY_AMNH</strain>
    </source>
</reference>
<sequence length="315" mass="33230">MRNFELCPSNSGRCEAYGLGARMQATGVTVVLEEGRNFKTKSTLGAKCYLVGEGSAQTLKFVPNHKSAPVWSETRTFPCPEPDTSTLVIECTEKSLIGAKSAGKAEFKIGDLMDKPSIFRIWFPLLNSLGRPAGPEICVSLQYDGPPRPIAEQRTRELPGESPEIQPAGGSFTGMDAGATSSSLAQQAVASKGASKMLDQQANGGRSRWAAPVATGAALALAANGNSKPPAKDASVEEKPQKFDLPTPGYDAPPVPVPLDYGNEGTVSRVTVMVGRGRGIPETKSATCYVALSGALEMTSTLSNHGGSPYWYRAC</sequence>
<feature type="domain" description="C2" evidence="2">
    <location>
        <begin position="36"/>
        <end position="125"/>
    </location>
</feature>
<protein>
    <recommendedName>
        <fullName evidence="2">C2 domain-containing protein</fullName>
    </recommendedName>
</protein>
<dbReference type="InterPro" id="IPR035892">
    <property type="entry name" value="C2_domain_sf"/>
</dbReference>
<dbReference type="Proteomes" id="UP001190700">
    <property type="component" value="Unassembled WGS sequence"/>
</dbReference>
<comment type="caution">
    <text evidence="3">The sequence shown here is derived from an EMBL/GenBank/DDBJ whole genome shotgun (WGS) entry which is preliminary data.</text>
</comment>
<dbReference type="CDD" id="cd00030">
    <property type="entry name" value="C2"/>
    <property type="match status" value="1"/>
</dbReference>
<gene>
    <name evidence="3" type="ORF">CYMTET_46569</name>
</gene>
<dbReference type="EMBL" id="LGRX02032644">
    <property type="protein sequence ID" value="KAK3243796.1"/>
    <property type="molecule type" value="Genomic_DNA"/>
</dbReference>
<dbReference type="Gene3D" id="2.60.40.150">
    <property type="entry name" value="C2 domain"/>
    <property type="match status" value="1"/>
</dbReference>
<evidence type="ECO:0000259" key="2">
    <source>
        <dbReference type="Pfam" id="PF00168"/>
    </source>
</evidence>
<evidence type="ECO:0000313" key="4">
    <source>
        <dbReference type="Proteomes" id="UP001190700"/>
    </source>
</evidence>
<dbReference type="Pfam" id="PF00168">
    <property type="entry name" value="C2"/>
    <property type="match status" value="1"/>
</dbReference>